<dbReference type="SUPFAM" id="SSF54862">
    <property type="entry name" value="4Fe-4S ferredoxins"/>
    <property type="match status" value="1"/>
</dbReference>
<dbReference type="InterPro" id="IPR017896">
    <property type="entry name" value="4Fe4S_Fe-S-bd"/>
</dbReference>
<protein>
    <submittedName>
        <fullName evidence="2">Iron hydrogenase</fullName>
    </submittedName>
</protein>
<dbReference type="InterPro" id="IPR009016">
    <property type="entry name" value="Fe_hydrogenase"/>
</dbReference>
<feature type="domain" description="4Fe-4S ferredoxin-type" evidence="1">
    <location>
        <begin position="139"/>
        <end position="168"/>
    </location>
</feature>
<dbReference type="InterPro" id="IPR050340">
    <property type="entry name" value="Cytosolic_Fe-S_CAF"/>
</dbReference>
<dbReference type="Gene3D" id="3.40.950.10">
    <property type="entry name" value="Fe-only Hydrogenase (Larger Subunit), Chain L, domain 3"/>
    <property type="match status" value="1"/>
</dbReference>
<keyword evidence="3" id="KW-1185">Reference proteome</keyword>
<comment type="caution">
    <text evidence="2">The sequence shown here is derived from an EMBL/GenBank/DDBJ whole genome shotgun (WGS) entry which is preliminary data.</text>
</comment>
<name>A0A942UTU3_9FIRM</name>
<gene>
    <name evidence="2" type="ORF">GOQ27_11695</name>
</gene>
<sequence>MCIIVLIISKERVSEISLNAFTGFQQKRMEIFSELVKRYWNGELKDIKDLDKLALDIKEKYEFKEDDLSFIKDQIRVAMGLEPKGKAKFENELEEITEIDAIKKPIVSKIEGVCEYCDKEDCGCDDICRYEAQVYKRQKGPVIVNDKCLSCGQCINDCDFGALADKIEFIPLINMLKDTNTKVYATVAPAIIGQFGDNISMGQIRTGLKLLGFQDMIEVAMFADILTIKEAHEFNHLVKKEEDFFLTSCCCPVWFNLTKKNYPDTFEHMSPSISPMIASGRFLKELYPESKVVFIGPCIAKKGEAKEPSLKGDIDFVLTFRELDQIFKSLDIDLKSLEGDEKDQASFGGRVYARTGGVSFSVKTVVNRIAPRRLIKLQAKKVDGVKNCKLILDHLSSGKELSANFVEGMGCDGGCVGGPRTNIEVDKATRIVNEFGEDSLIMTPYDNLNVMKILNELGFDSMEDIVKEEYLIKLLTRE</sequence>
<evidence type="ECO:0000313" key="3">
    <source>
        <dbReference type="Proteomes" id="UP000724672"/>
    </source>
</evidence>
<accession>A0A942UTU3</accession>
<proteinExistence type="predicted"/>
<dbReference type="Proteomes" id="UP000724672">
    <property type="component" value="Unassembled WGS sequence"/>
</dbReference>
<dbReference type="Gene3D" id="3.30.70.20">
    <property type="match status" value="1"/>
</dbReference>
<dbReference type="SUPFAM" id="SSF53920">
    <property type="entry name" value="Fe-only hydrogenase"/>
    <property type="match status" value="1"/>
</dbReference>
<dbReference type="Pfam" id="PF02906">
    <property type="entry name" value="Fe_hyd_lg_C"/>
    <property type="match status" value="1"/>
</dbReference>
<dbReference type="PANTHER" id="PTHR11615">
    <property type="entry name" value="NITRATE, FORMATE, IRON DEHYDROGENASE"/>
    <property type="match status" value="1"/>
</dbReference>
<dbReference type="PROSITE" id="PS51379">
    <property type="entry name" value="4FE4S_FER_2"/>
    <property type="match status" value="1"/>
</dbReference>
<reference evidence="2" key="1">
    <citation type="submission" date="2019-12" db="EMBL/GenBank/DDBJ databases">
        <title>Clostridiaceae gen. nov. sp. nov., isolated from sediment in Xinjiang, China.</title>
        <authorList>
            <person name="Zhang R."/>
        </authorList>
    </citation>
    <scope>NUCLEOTIDE SEQUENCE</scope>
    <source>
        <strain evidence="2">D2Q-11</strain>
    </source>
</reference>
<dbReference type="RefSeq" id="WP_203367046.1">
    <property type="nucleotide sequence ID" value="NZ_WSFT01000040.1"/>
</dbReference>
<dbReference type="AlphaFoldDB" id="A0A942UTU3"/>
<evidence type="ECO:0000259" key="1">
    <source>
        <dbReference type="PROSITE" id="PS51379"/>
    </source>
</evidence>
<organism evidence="2 3">
    <name type="scientific">Anaeromonas frigoriresistens</name>
    <dbReference type="NCBI Taxonomy" id="2683708"/>
    <lineage>
        <taxon>Bacteria</taxon>
        <taxon>Bacillati</taxon>
        <taxon>Bacillota</taxon>
        <taxon>Tissierellia</taxon>
        <taxon>Tissierellales</taxon>
        <taxon>Thermohalobacteraceae</taxon>
        <taxon>Anaeromonas</taxon>
    </lineage>
</organism>
<evidence type="ECO:0000313" key="2">
    <source>
        <dbReference type="EMBL" id="MBS4539129.1"/>
    </source>
</evidence>
<dbReference type="InterPro" id="IPR004108">
    <property type="entry name" value="Fe_hydrogenase_lsu_C"/>
</dbReference>
<dbReference type="EMBL" id="WSFT01000040">
    <property type="protein sequence ID" value="MBS4539129.1"/>
    <property type="molecule type" value="Genomic_DNA"/>
</dbReference>
<dbReference type="Gene3D" id="3.40.50.1780">
    <property type="match status" value="1"/>
</dbReference>